<gene>
    <name evidence="6" type="ORF">RJ641_016481</name>
</gene>
<dbReference type="InterPro" id="IPR039306">
    <property type="entry name" value="MYOB"/>
</dbReference>
<proteinExistence type="predicted"/>
<sequence>MAMITKLQAEKAAVQMEALQYQRMMEEQAKLVHGKPREDDYCCLVGHYCVGGKGSVKSHKPKKR</sequence>
<evidence type="ECO:0000256" key="2">
    <source>
        <dbReference type="ARBA" id="ARBA00022692"/>
    </source>
</evidence>
<comment type="caution">
    <text evidence="6">The sequence shown here is derived from an EMBL/GenBank/DDBJ whole genome shotgun (WGS) entry which is preliminary data.</text>
</comment>
<keyword evidence="4" id="KW-0472">Membrane</keyword>
<evidence type="ECO:0000256" key="3">
    <source>
        <dbReference type="ARBA" id="ARBA00022989"/>
    </source>
</evidence>
<protein>
    <submittedName>
        <fullName evidence="6">GTD-binding domain</fullName>
    </submittedName>
</protein>
<evidence type="ECO:0000259" key="5">
    <source>
        <dbReference type="Pfam" id="PF04576"/>
    </source>
</evidence>
<dbReference type="Proteomes" id="UP001370490">
    <property type="component" value="Unassembled WGS sequence"/>
</dbReference>
<reference evidence="6 7" key="1">
    <citation type="submission" date="2023-12" db="EMBL/GenBank/DDBJ databases">
        <title>A high-quality genome assembly for Dillenia turbinata (Dilleniales).</title>
        <authorList>
            <person name="Chanderbali A."/>
        </authorList>
    </citation>
    <scope>NUCLEOTIDE SEQUENCE [LARGE SCALE GENOMIC DNA]</scope>
    <source>
        <strain evidence="6">LSX21</strain>
        <tissue evidence="6">Leaf</tissue>
    </source>
</reference>
<dbReference type="PANTHER" id="PTHR31448:SF9">
    <property type="entry name" value="MYOSIN-BINDING PROTEIN 6-RELATED"/>
    <property type="match status" value="1"/>
</dbReference>
<evidence type="ECO:0000313" key="7">
    <source>
        <dbReference type="Proteomes" id="UP001370490"/>
    </source>
</evidence>
<feature type="domain" description="GTD-binding" evidence="5">
    <location>
        <begin position="1"/>
        <end position="30"/>
    </location>
</feature>
<comment type="subcellular location">
    <subcellularLocation>
        <location evidence="1">Membrane</location>
        <topology evidence="1">Single-pass membrane protein</topology>
    </subcellularLocation>
</comment>
<evidence type="ECO:0000256" key="1">
    <source>
        <dbReference type="ARBA" id="ARBA00004167"/>
    </source>
</evidence>
<keyword evidence="3" id="KW-1133">Transmembrane helix</keyword>
<keyword evidence="2" id="KW-0812">Transmembrane</keyword>
<dbReference type="GO" id="GO:0080115">
    <property type="term" value="F:myosin XI tail binding"/>
    <property type="evidence" value="ECO:0007669"/>
    <property type="project" value="UniProtKB-ARBA"/>
</dbReference>
<dbReference type="InterPro" id="IPR007656">
    <property type="entry name" value="GTD-bd"/>
</dbReference>
<dbReference type="PANTHER" id="PTHR31448">
    <property type="entry name" value="MYOSIN-BINDING PROTEIN 2"/>
    <property type="match status" value="1"/>
</dbReference>
<keyword evidence="7" id="KW-1185">Reference proteome</keyword>
<dbReference type="Pfam" id="PF04576">
    <property type="entry name" value="Zein-binding"/>
    <property type="match status" value="1"/>
</dbReference>
<organism evidence="6 7">
    <name type="scientific">Dillenia turbinata</name>
    <dbReference type="NCBI Taxonomy" id="194707"/>
    <lineage>
        <taxon>Eukaryota</taxon>
        <taxon>Viridiplantae</taxon>
        <taxon>Streptophyta</taxon>
        <taxon>Embryophyta</taxon>
        <taxon>Tracheophyta</taxon>
        <taxon>Spermatophyta</taxon>
        <taxon>Magnoliopsida</taxon>
        <taxon>eudicotyledons</taxon>
        <taxon>Gunneridae</taxon>
        <taxon>Pentapetalae</taxon>
        <taxon>Dilleniales</taxon>
        <taxon>Dilleniaceae</taxon>
        <taxon>Dillenia</taxon>
    </lineage>
</organism>
<name>A0AAN8YWU5_9MAGN</name>
<dbReference type="GO" id="GO:0016020">
    <property type="term" value="C:membrane"/>
    <property type="evidence" value="ECO:0007669"/>
    <property type="project" value="UniProtKB-SubCell"/>
</dbReference>
<dbReference type="AlphaFoldDB" id="A0AAN8YWU5"/>
<evidence type="ECO:0000313" key="6">
    <source>
        <dbReference type="EMBL" id="KAK6918059.1"/>
    </source>
</evidence>
<evidence type="ECO:0000256" key="4">
    <source>
        <dbReference type="ARBA" id="ARBA00023136"/>
    </source>
</evidence>
<accession>A0AAN8YWU5</accession>
<dbReference type="EMBL" id="JBAMMX010000022">
    <property type="protein sequence ID" value="KAK6918059.1"/>
    <property type="molecule type" value="Genomic_DNA"/>
</dbReference>